<comment type="caution">
    <text evidence="1">The sequence shown here is derived from an EMBL/GenBank/DDBJ whole genome shotgun (WGS) entry which is preliminary data.</text>
</comment>
<proteinExistence type="predicted"/>
<sequence length="171" mass="18242">MGAACIAQQSLDLPQHWRCRARLSPRVRPHPTSRAGGRRDRVLPKGRAITAAVHHTSQRRPLTLRYDSTSVGRVTGPATTAVVTALESHRALRIGDDAAQLQSGRLHVDHPVLQQYVGDTASTGRHVGRFRDASGGYSPHQAPSCLPPTAGAHVLQTPAPLGRPATTVAQA</sequence>
<name>A0A550C510_9AGAR</name>
<dbReference type="EMBL" id="VDMD01000025">
    <property type="protein sequence ID" value="TRM59872.1"/>
    <property type="molecule type" value="Genomic_DNA"/>
</dbReference>
<accession>A0A550C510</accession>
<protein>
    <submittedName>
        <fullName evidence="1">Uncharacterized protein</fullName>
    </submittedName>
</protein>
<dbReference type="AlphaFoldDB" id="A0A550C510"/>
<evidence type="ECO:0000313" key="1">
    <source>
        <dbReference type="EMBL" id="TRM59872.1"/>
    </source>
</evidence>
<keyword evidence="2" id="KW-1185">Reference proteome</keyword>
<evidence type="ECO:0000313" key="2">
    <source>
        <dbReference type="Proteomes" id="UP000320762"/>
    </source>
</evidence>
<gene>
    <name evidence="1" type="ORF">BD626DRAFT_506710</name>
</gene>
<reference evidence="1 2" key="1">
    <citation type="journal article" date="2019" name="New Phytol.">
        <title>Comparative genomics reveals unique wood-decay strategies and fruiting body development in the Schizophyllaceae.</title>
        <authorList>
            <person name="Almasi E."/>
            <person name="Sahu N."/>
            <person name="Krizsan K."/>
            <person name="Balint B."/>
            <person name="Kovacs G.M."/>
            <person name="Kiss B."/>
            <person name="Cseklye J."/>
            <person name="Drula E."/>
            <person name="Henrissat B."/>
            <person name="Nagy I."/>
            <person name="Chovatia M."/>
            <person name="Adam C."/>
            <person name="LaButti K."/>
            <person name="Lipzen A."/>
            <person name="Riley R."/>
            <person name="Grigoriev I.V."/>
            <person name="Nagy L.G."/>
        </authorList>
    </citation>
    <scope>NUCLEOTIDE SEQUENCE [LARGE SCALE GENOMIC DNA]</scope>
    <source>
        <strain evidence="1 2">NL-1724</strain>
    </source>
</reference>
<organism evidence="1 2">
    <name type="scientific">Schizophyllum amplum</name>
    <dbReference type="NCBI Taxonomy" id="97359"/>
    <lineage>
        <taxon>Eukaryota</taxon>
        <taxon>Fungi</taxon>
        <taxon>Dikarya</taxon>
        <taxon>Basidiomycota</taxon>
        <taxon>Agaricomycotina</taxon>
        <taxon>Agaricomycetes</taxon>
        <taxon>Agaricomycetidae</taxon>
        <taxon>Agaricales</taxon>
        <taxon>Schizophyllaceae</taxon>
        <taxon>Schizophyllum</taxon>
    </lineage>
</organism>
<dbReference type="Proteomes" id="UP000320762">
    <property type="component" value="Unassembled WGS sequence"/>
</dbReference>